<dbReference type="SMART" id="SM00471">
    <property type="entry name" value="HDc"/>
    <property type="match status" value="1"/>
</dbReference>
<gene>
    <name evidence="2" type="ORF">PL9214290401</name>
</gene>
<reference evidence="3" key="1">
    <citation type="submission" date="2015-10" db="EMBL/GenBank/DDBJ databases">
        <authorList>
            <person name="Regsiter A."/>
            <person name="william w."/>
        </authorList>
    </citation>
    <scope>NUCLEOTIDE SEQUENCE [LARGE SCALE GENOMIC DNA]</scope>
</reference>
<protein>
    <recommendedName>
        <fullName evidence="1">HD/PDEase domain-containing protein</fullName>
    </recommendedName>
</protein>
<proteinExistence type="predicted"/>
<accession>A0A1J1LFN7</accession>
<evidence type="ECO:0000313" key="2">
    <source>
        <dbReference type="EMBL" id="CUR30810.1"/>
    </source>
</evidence>
<evidence type="ECO:0000313" key="3">
    <source>
        <dbReference type="Proteomes" id="UP000184315"/>
    </source>
</evidence>
<dbReference type="InterPro" id="IPR003607">
    <property type="entry name" value="HD/PDEase_dom"/>
</dbReference>
<sequence>MDQFKLFLRLTTEFLIMLSDKFTEALVYAAQLHATQIRKGSGVPYIAHLLGVASIALEYGANESEAMAALLHDAIEDQGGAKIRDEIQHRFGETVAQIVEGCTDTDITPKPPWRQRKEEYIAHIPHASASVRLVSAADKLYNAQSILKDYRQIGENLWQRFTGKKEGTLWYYRSLVDAFRQVESTPLVEELDRVVSELEQLVKLAD</sequence>
<keyword evidence="3" id="KW-1185">Reference proteome</keyword>
<dbReference type="SUPFAM" id="SSF109604">
    <property type="entry name" value="HD-domain/PDEase-like"/>
    <property type="match status" value="1"/>
</dbReference>
<dbReference type="PANTHER" id="PTHR46246:SF1">
    <property type="entry name" value="GUANOSINE-3',5'-BIS(DIPHOSPHATE) 3'-PYROPHOSPHOHYDROLASE MESH1"/>
    <property type="match status" value="1"/>
</dbReference>
<dbReference type="PANTHER" id="PTHR46246">
    <property type="entry name" value="GUANOSINE-3',5'-BIS(DIPHOSPHATE) 3'-PYROPHOSPHOHYDROLASE MESH1"/>
    <property type="match status" value="1"/>
</dbReference>
<organism evidence="2 3">
    <name type="scientific">Planktothrix tepida PCC 9214</name>
    <dbReference type="NCBI Taxonomy" id="671072"/>
    <lineage>
        <taxon>Bacteria</taxon>
        <taxon>Bacillati</taxon>
        <taxon>Cyanobacteriota</taxon>
        <taxon>Cyanophyceae</taxon>
        <taxon>Oscillatoriophycideae</taxon>
        <taxon>Oscillatoriales</taxon>
        <taxon>Microcoleaceae</taxon>
        <taxon>Planktothrix</taxon>
    </lineage>
</organism>
<dbReference type="Gene3D" id="1.10.3210.10">
    <property type="entry name" value="Hypothetical protein af1432"/>
    <property type="match status" value="1"/>
</dbReference>
<dbReference type="AlphaFoldDB" id="A0A1J1LFN7"/>
<dbReference type="EMBL" id="CZDF01000132">
    <property type="protein sequence ID" value="CUR30810.1"/>
    <property type="molecule type" value="Genomic_DNA"/>
</dbReference>
<evidence type="ECO:0000259" key="1">
    <source>
        <dbReference type="SMART" id="SM00471"/>
    </source>
</evidence>
<dbReference type="CDD" id="cd00077">
    <property type="entry name" value="HDc"/>
    <property type="match status" value="1"/>
</dbReference>
<dbReference type="InterPro" id="IPR052194">
    <property type="entry name" value="MESH1"/>
</dbReference>
<name>A0A1J1LFN7_9CYAN</name>
<dbReference type="Proteomes" id="UP000184315">
    <property type="component" value="Unassembled WGS sequence"/>
</dbReference>
<feature type="domain" description="HD/PDEase" evidence="1">
    <location>
        <begin position="41"/>
        <end position="152"/>
    </location>
</feature>
<dbReference type="STRING" id="671072.PL9214290401"/>
<dbReference type="GO" id="GO:0008893">
    <property type="term" value="F:guanosine-3',5'-bis(diphosphate) 3'-diphosphatase activity"/>
    <property type="evidence" value="ECO:0007669"/>
    <property type="project" value="TreeGrafter"/>
</dbReference>
<dbReference type="Pfam" id="PF13328">
    <property type="entry name" value="HD_4"/>
    <property type="match status" value="1"/>
</dbReference>